<reference evidence="3 4" key="1">
    <citation type="submission" date="2023-08" db="EMBL/GenBank/DDBJ databases">
        <title>Mesonia sp. MT50, isolated from deep-sea sediment of the Mariana Trench.</title>
        <authorList>
            <person name="Fu H."/>
        </authorList>
    </citation>
    <scope>NUCLEOTIDE SEQUENCE [LARGE SCALE GENOMIC DNA]</scope>
    <source>
        <strain evidence="3 4">MT50</strain>
    </source>
</reference>
<dbReference type="Gene3D" id="2.80.10.50">
    <property type="match status" value="1"/>
</dbReference>
<gene>
    <name evidence="3" type="ORF">RBU60_10900</name>
</gene>
<dbReference type="EMBL" id="JAVHUL010000031">
    <property type="protein sequence ID" value="MDQ7918086.1"/>
    <property type="molecule type" value="Genomic_DNA"/>
</dbReference>
<name>A0ABU1A5J2_9FLAO</name>
<dbReference type="Pfam" id="PF18962">
    <property type="entry name" value="Por_Secre_tail"/>
    <property type="match status" value="1"/>
</dbReference>
<evidence type="ECO:0000313" key="3">
    <source>
        <dbReference type="EMBL" id="MDQ7918086.1"/>
    </source>
</evidence>
<evidence type="ECO:0000259" key="2">
    <source>
        <dbReference type="Pfam" id="PF18962"/>
    </source>
</evidence>
<comment type="caution">
    <text evidence="3">The sequence shown here is derived from an EMBL/GenBank/DDBJ whole genome shotgun (WGS) entry which is preliminary data.</text>
</comment>
<feature type="domain" description="Secretion system C-terminal sorting" evidence="2">
    <location>
        <begin position="457"/>
        <end position="527"/>
    </location>
</feature>
<protein>
    <submittedName>
        <fullName evidence="3">T9SS type A sorting domain-containing protein</fullName>
    </submittedName>
</protein>
<evidence type="ECO:0000256" key="1">
    <source>
        <dbReference type="ARBA" id="ARBA00022729"/>
    </source>
</evidence>
<dbReference type="SUPFAM" id="SSF101898">
    <property type="entry name" value="NHL repeat"/>
    <property type="match status" value="1"/>
</dbReference>
<accession>A0ABU1A5J2</accession>
<dbReference type="PANTHER" id="PTHR35580">
    <property type="entry name" value="CELL SURFACE GLYCOPROTEIN (S-LAYER PROTEIN)-LIKE PROTEIN"/>
    <property type="match status" value="1"/>
</dbReference>
<evidence type="ECO:0000313" key="4">
    <source>
        <dbReference type="Proteomes" id="UP001230915"/>
    </source>
</evidence>
<dbReference type="PANTHER" id="PTHR35580:SF1">
    <property type="entry name" value="PHYTASE-LIKE DOMAIN-CONTAINING PROTEIN"/>
    <property type="match status" value="1"/>
</dbReference>
<dbReference type="Proteomes" id="UP001230915">
    <property type="component" value="Unassembled WGS sequence"/>
</dbReference>
<dbReference type="NCBIfam" id="TIGR04183">
    <property type="entry name" value="Por_Secre_tail"/>
    <property type="match status" value="1"/>
</dbReference>
<dbReference type="InterPro" id="IPR026444">
    <property type="entry name" value="Secre_tail"/>
</dbReference>
<sequence>MQDTESPYSDTFVTSGAHQTECIDGSTICMLTKFDPDGEVVWSTFYGGQGVRTNGISIDANNNIYLAGFTGSTTGIATPGAFQPTIVTNENGENYPNGFIAKFNANGVLQWGTYFPNSIFAITADAQGNIYVAGKTFRTTGISTSGTFQTDYLIPEEENGGLVGNGYLNKFDTHGNREWGTYYGFAGTIGVGVDEFGSVYMAGQATEEGTGFFATPNSHQSQQGSGFLTKFNDIGNRVWSTYYGNPNTAQESTVIYDLQVYKNEIYLGGITSSTDNIASSGAHQTILAGSIDTFLAKFDIYGQREWGTYYGGEDIDFDNIFAYSGKMVSFLDNHIYFTSSTQSTTGIATAGAFKETYNANGFTDNFIAKFTKQGERVWGTYYGGDKIESASGVLPIGDDAFYIYGTTGSSNGIATNNAYQPSLERNFNTDYNVFNAYLVKFEPSLGLDSFKDTQVLLYPNPNDGEFTIGAVQEANLKLYNLHGQLVHEVVSQPGDNELRVDARHLSAGIYFAVVGNKEGELKTIKVVIE</sequence>
<keyword evidence="1" id="KW-0732">Signal</keyword>
<keyword evidence="4" id="KW-1185">Reference proteome</keyword>
<proteinExistence type="predicted"/>
<dbReference type="RefSeq" id="WP_308865044.1">
    <property type="nucleotide sequence ID" value="NZ_JAVHUL010000031.1"/>
</dbReference>
<dbReference type="InterPro" id="IPR052918">
    <property type="entry name" value="Motility_Chemotaxis_Reg"/>
</dbReference>
<organism evidence="3 4">
    <name type="scientific">Mesonia profundi</name>
    <dbReference type="NCBI Taxonomy" id="3070998"/>
    <lineage>
        <taxon>Bacteria</taxon>
        <taxon>Pseudomonadati</taxon>
        <taxon>Bacteroidota</taxon>
        <taxon>Flavobacteriia</taxon>
        <taxon>Flavobacteriales</taxon>
        <taxon>Flavobacteriaceae</taxon>
        <taxon>Mesonia</taxon>
    </lineage>
</organism>